<keyword evidence="4" id="KW-0112">Calmodulin-binding</keyword>
<keyword evidence="2" id="KW-0963">Cytoplasm</keyword>
<feature type="region of interest" description="Disordered" evidence="6">
    <location>
        <begin position="1571"/>
        <end position="1590"/>
    </location>
</feature>
<sequence>MASTRKPHSNHLKMSTALAAARAQTKGKRLLREAMEAYGEDAFTLADWSEKMKTAELDGTWTWKQRVANANAAVKARFDHEGVQSAVKAKFQDLQAVMEDELRATVHAKFNAGNKIEVAATADTNECTWRERVGGKYYHCTNALPPVRRKKQPAAGENGEAAAVAATGPRLCLWHARECVSRDHPMERSKNIEIPNEQGLCLHCYEVAAGAMARVVAIKVPGVHLLDLKRDLQKDDLLDRKHKKLTTAAGGARVSKATATTICSWSKEHFQDAYVWRCTNRVLAHPTLHGSYLSFCGFHAPRCIQTYGKKDSKKDTCEPIESLNPFGMCRNHLEARLSTLPFDHRGAVAIVSSEFDVPGLVEGKKDQYAATVQRHPLAPKEPPPPTADQLDELPLVFFSIDLDRPIPLAKATPSLSTSIVTAVSEIATDIGRAILNHPNPLSRMLKEVLWRVRFARRAAVVATRIQRIYRGNRDRRRVHMVRLEHAARRRIRACRVVQRLVRGFLGRREYVREMGRVRLAVPTIQRAFRGGLARKHFRELLAIVRIQRNYRGYRQRMHAWALREELEYQRDLQRQADANYQEMLTLLAAFKRLRARRVLRAAMLRWQFNRNERKRLEAFKLQAFLAAVKLQRGYRRHRHYKWLKRRYDGAVQIQKRVRGWLTRHFWKEDPGVLFITAHVNPRTGFEYGKILLLGSQAKSYSYPTRRIRMHYGALTIQRAYRGHRGRLIANAVWVAMVKRWEWLSLDAADESSDALTLGHKRYGFHLPSYMYHRQRTMHMMSTSHDIKADRGFSYKYQSVLDLIRDRDGLRGWSVVMEERKQRERERQAAIRERLANKLAREKQRAAELAYAAMHAHEHAHDHVNTPISFAKALYPVGTLVNVSVMTVGKELRGMRRVWHPATIIAVRDAEKDGNATTFDVDFAPGLLSPQGVHVFQEDGVPVARIKAITEYDKTKPATEDVSKRKPLGKAIQDALDQLQADIVAHHDDPLPTDLPSVYPERSGVALGSVDAIADRLRDERRDWDLLHDERDFVNFVFQNSELLAKRWLNVVTHIRNGTREVELPLSSRPTTSTTASTRPRTPAMTGFYQEFGLAPIKPQTVAMPKRAAEIEQRMVKLGFSRDVVVALDEAEKRRPKPGKRPETVAQAIAVAAASQNQEFDPRPLSTRDDTAVEEAARRVHSAQDLHRLLYELKTLPRERQREKIISVDSRHSRSFVCGHPACGRCFSSHEAARMHQQSSHGHQERLATATPMVDQYLHAYWPPQSPWNDDAYERYKGLVGYFKCTQPGCTHVEFRSRRLLNDHLANEHSIHQRYKHDPLAGPLGQRLGQSNATRVIWLGSYTLCRNLHSKLGLKNAFADLAPCTVHPKTAHPSCRICRCQAKRPALPCRLYGAVALPYIKVHRRKTSTTAPDSSGETTASTEDSREEDEEEDDDDLADAFTIFSVEDSEFCPVLYESEVLLAGDEDKEETEDEKRARERRRRMHEPEPLTCIRLEGLCRDVNGEEWIIGYALQSRPKTTEPSNELVDAYELYLNDDRVAFAKLADVQGAAMVHHCSKGLFYRKHFRRDAKPAALGTRGGSHSPTKGSYTYRGLDPLSTTPTFGLSKRTSTLDLEQEDPDRTWYRQLDKASDW</sequence>
<feature type="region of interest" description="Disordered" evidence="6">
    <location>
        <begin position="1062"/>
        <end position="1082"/>
    </location>
</feature>
<feature type="compositionally biased region" description="Acidic residues" evidence="6">
    <location>
        <begin position="1424"/>
        <end position="1434"/>
    </location>
</feature>
<name>A0AAV2YN92_9STRA</name>
<dbReference type="EMBL" id="DAKRPA010000199">
    <property type="protein sequence ID" value="DAZ95565.1"/>
    <property type="molecule type" value="Genomic_DNA"/>
</dbReference>
<gene>
    <name evidence="8" type="ORF">N0F65_005881</name>
</gene>
<comment type="caution">
    <text evidence="8">The sequence shown here is derived from an EMBL/GenBank/DDBJ whole genome shotgun (WGS) entry which is preliminary data.</text>
</comment>
<dbReference type="GO" id="GO:0000278">
    <property type="term" value="P:mitotic cell cycle"/>
    <property type="evidence" value="ECO:0007669"/>
    <property type="project" value="TreeGrafter"/>
</dbReference>
<feature type="region of interest" description="Disordered" evidence="6">
    <location>
        <begin position="1462"/>
        <end position="1482"/>
    </location>
</feature>
<keyword evidence="9" id="KW-1185">Reference proteome</keyword>
<proteinExistence type="predicted"/>
<evidence type="ECO:0000313" key="9">
    <source>
        <dbReference type="Proteomes" id="UP001146120"/>
    </source>
</evidence>
<dbReference type="GO" id="GO:0008270">
    <property type="term" value="F:zinc ion binding"/>
    <property type="evidence" value="ECO:0007669"/>
    <property type="project" value="UniProtKB-KW"/>
</dbReference>
<keyword evidence="5" id="KW-0863">Zinc-finger</keyword>
<evidence type="ECO:0000256" key="4">
    <source>
        <dbReference type="ARBA" id="ARBA00022860"/>
    </source>
</evidence>
<evidence type="ECO:0000256" key="6">
    <source>
        <dbReference type="SAM" id="MobiDB-lite"/>
    </source>
</evidence>
<evidence type="ECO:0000313" key="8">
    <source>
        <dbReference type="EMBL" id="DAZ95565.1"/>
    </source>
</evidence>
<feature type="domain" description="C2H2-type" evidence="7">
    <location>
        <begin position="1215"/>
        <end position="1245"/>
    </location>
</feature>
<dbReference type="Proteomes" id="UP001146120">
    <property type="component" value="Unassembled WGS sequence"/>
</dbReference>
<dbReference type="GO" id="GO:0051295">
    <property type="term" value="P:establishment of meiotic spindle localization"/>
    <property type="evidence" value="ECO:0007669"/>
    <property type="project" value="TreeGrafter"/>
</dbReference>
<feature type="region of interest" description="Disordered" evidence="6">
    <location>
        <begin position="1404"/>
        <end position="1434"/>
    </location>
</feature>
<reference evidence="8" key="2">
    <citation type="journal article" date="2023" name="Microbiol Resour">
        <title>Decontamination and Annotation of the Draft Genome Sequence of the Oomycete Lagenidium giganteum ARSEF 373.</title>
        <authorList>
            <person name="Morgan W.R."/>
            <person name="Tartar A."/>
        </authorList>
    </citation>
    <scope>NUCLEOTIDE SEQUENCE</scope>
    <source>
        <strain evidence="8">ARSEF 373</strain>
    </source>
</reference>
<protein>
    <recommendedName>
        <fullName evidence="7">C2H2-type domain-containing protein</fullName>
    </recommendedName>
</protein>
<feature type="compositionally biased region" description="Low complexity" evidence="6">
    <location>
        <begin position="1063"/>
        <end position="1082"/>
    </location>
</feature>
<dbReference type="PROSITE" id="PS00028">
    <property type="entry name" value="ZINC_FINGER_C2H2_1"/>
    <property type="match status" value="1"/>
</dbReference>
<dbReference type="InterPro" id="IPR000048">
    <property type="entry name" value="IQ_motif_EF-hand-BS"/>
</dbReference>
<keyword evidence="3" id="KW-0677">Repeat</keyword>
<dbReference type="PROSITE" id="PS50157">
    <property type="entry name" value="ZINC_FINGER_C2H2_2"/>
    <property type="match status" value="1"/>
</dbReference>
<dbReference type="PANTHER" id="PTHR22706">
    <property type="entry name" value="ASSEMBLY FACTOR FOR SPINDLE MICROTUBULES"/>
    <property type="match status" value="1"/>
</dbReference>
<dbReference type="InterPro" id="IPR051185">
    <property type="entry name" value="ASPM"/>
</dbReference>
<dbReference type="Gene3D" id="1.20.5.190">
    <property type="match status" value="1"/>
</dbReference>
<dbReference type="InterPro" id="IPR013087">
    <property type="entry name" value="Znf_C2H2_type"/>
</dbReference>
<reference evidence="8" key="1">
    <citation type="submission" date="2022-11" db="EMBL/GenBank/DDBJ databases">
        <authorList>
            <person name="Morgan W.R."/>
            <person name="Tartar A."/>
        </authorList>
    </citation>
    <scope>NUCLEOTIDE SEQUENCE</scope>
    <source>
        <strain evidence="8">ARSEF 373</strain>
    </source>
</reference>
<organism evidence="8 9">
    <name type="scientific">Lagenidium giganteum</name>
    <dbReference type="NCBI Taxonomy" id="4803"/>
    <lineage>
        <taxon>Eukaryota</taxon>
        <taxon>Sar</taxon>
        <taxon>Stramenopiles</taxon>
        <taxon>Oomycota</taxon>
        <taxon>Peronosporomycetes</taxon>
        <taxon>Pythiales</taxon>
        <taxon>Pythiaceae</taxon>
    </lineage>
</organism>
<dbReference type="GO" id="GO:0007051">
    <property type="term" value="P:spindle organization"/>
    <property type="evidence" value="ECO:0007669"/>
    <property type="project" value="TreeGrafter"/>
</dbReference>
<dbReference type="PROSITE" id="PS50096">
    <property type="entry name" value="IQ"/>
    <property type="match status" value="5"/>
</dbReference>
<accession>A0AAV2YN92</accession>
<dbReference type="Pfam" id="PF00612">
    <property type="entry name" value="IQ"/>
    <property type="match status" value="3"/>
</dbReference>
<dbReference type="GO" id="GO:0005737">
    <property type="term" value="C:cytoplasm"/>
    <property type="evidence" value="ECO:0007669"/>
    <property type="project" value="UniProtKB-SubCell"/>
</dbReference>
<dbReference type="SMART" id="SM00015">
    <property type="entry name" value="IQ"/>
    <property type="match status" value="6"/>
</dbReference>
<dbReference type="GO" id="GO:0000922">
    <property type="term" value="C:spindle pole"/>
    <property type="evidence" value="ECO:0007669"/>
    <property type="project" value="TreeGrafter"/>
</dbReference>
<evidence type="ECO:0000256" key="2">
    <source>
        <dbReference type="ARBA" id="ARBA00022490"/>
    </source>
</evidence>
<evidence type="ECO:0000256" key="5">
    <source>
        <dbReference type="PROSITE-ProRule" id="PRU00042"/>
    </source>
</evidence>
<evidence type="ECO:0000256" key="1">
    <source>
        <dbReference type="ARBA" id="ARBA00004496"/>
    </source>
</evidence>
<dbReference type="PANTHER" id="PTHR22706:SF1">
    <property type="entry name" value="ASSEMBLY FACTOR FOR SPINDLE MICROTUBULES"/>
    <property type="match status" value="1"/>
</dbReference>
<comment type="subcellular location">
    <subcellularLocation>
        <location evidence="1">Cytoplasm</location>
    </subcellularLocation>
</comment>
<keyword evidence="5" id="KW-0862">Zinc</keyword>
<evidence type="ECO:0000259" key="7">
    <source>
        <dbReference type="PROSITE" id="PS50157"/>
    </source>
</evidence>
<dbReference type="GO" id="GO:0005516">
    <property type="term" value="F:calmodulin binding"/>
    <property type="evidence" value="ECO:0007669"/>
    <property type="project" value="UniProtKB-KW"/>
</dbReference>
<dbReference type="SMART" id="SM00355">
    <property type="entry name" value="ZnF_C2H2"/>
    <property type="match status" value="2"/>
</dbReference>
<keyword evidence="5" id="KW-0479">Metal-binding</keyword>
<evidence type="ECO:0000256" key="3">
    <source>
        <dbReference type="ARBA" id="ARBA00022737"/>
    </source>
</evidence>